<organism evidence="1 2">
    <name type="scientific">Paraburkholderia edwinii</name>
    <dbReference type="NCBI Taxonomy" id="2861782"/>
    <lineage>
        <taxon>Bacteria</taxon>
        <taxon>Pseudomonadati</taxon>
        <taxon>Pseudomonadota</taxon>
        <taxon>Betaproteobacteria</taxon>
        <taxon>Burkholderiales</taxon>
        <taxon>Burkholderiaceae</taxon>
        <taxon>Paraburkholderia</taxon>
    </lineage>
</organism>
<dbReference type="RefSeq" id="WP_219796518.1">
    <property type="nucleotide sequence ID" value="NZ_CP080095.1"/>
</dbReference>
<evidence type="ECO:0008006" key="3">
    <source>
        <dbReference type="Google" id="ProtNLM"/>
    </source>
</evidence>
<name>A0ABX8UFJ9_9BURK</name>
<dbReference type="Proteomes" id="UP000826462">
    <property type="component" value="Chromosome 1"/>
</dbReference>
<gene>
    <name evidence="1" type="ORF">KZJ38_14135</name>
</gene>
<reference evidence="1 2" key="1">
    <citation type="submission" date="2021-07" db="EMBL/GenBank/DDBJ databases">
        <title>Paraburkholderia edwinii protects Aspergillus sp. from phenazines by acting as a toxin sponge.</title>
        <authorList>
            <person name="Dahlstrom K.M."/>
            <person name="Newman D.K."/>
        </authorList>
    </citation>
    <scope>NUCLEOTIDE SEQUENCE [LARGE SCALE GENOMIC DNA]</scope>
    <source>
        <strain evidence="1 2">Pe01</strain>
    </source>
</reference>
<dbReference type="EMBL" id="CP080095">
    <property type="protein sequence ID" value="QYD67488.1"/>
    <property type="molecule type" value="Genomic_DNA"/>
</dbReference>
<sequence>MNIIEKYESFHDWYLLGVAADRDRKLVELQLIFDNKIDRVRLLFQGASRCLVDDFLIQNIIYSLKVLDDRESDAYKQALARLDESYPWGENQPLKNIASIQATLGAELLVEFEAMEVEPATTE</sequence>
<evidence type="ECO:0000313" key="2">
    <source>
        <dbReference type="Proteomes" id="UP000826462"/>
    </source>
</evidence>
<accession>A0ABX8UFJ9</accession>
<keyword evidence="2" id="KW-1185">Reference proteome</keyword>
<protein>
    <recommendedName>
        <fullName evidence="3">Immunity protein 30 of polymorphic toxin system</fullName>
    </recommendedName>
</protein>
<evidence type="ECO:0000313" key="1">
    <source>
        <dbReference type="EMBL" id="QYD67488.1"/>
    </source>
</evidence>
<proteinExistence type="predicted"/>